<evidence type="ECO:0000256" key="4">
    <source>
        <dbReference type="ARBA" id="ARBA00022692"/>
    </source>
</evidence>
<evidence type="ECO:0000256" key="2">
    <source>
        <dbReference type="ARBA" id="ARBA00022475"/>
    </source>
</evidence>
<dbReference type="Proteomes" id="UP000824782">
    <property type="component" value="Unassembled WGS sequence"/>
</dbReference>
<feature type="transmembrane region" description="Helical" evidence="11">
    <location>
        <begin position="132"/>
        <end position="154"/>
    </location>
</feature>
<keyword evidence="5" id="KW-0552">Olfaction</keyword>
<feature type="transmembrane region" description="Helical" evidence="11">
    <location>
        <begin position="239"/>
        <end position="262"/>
    </location>
</feature>
<keyword evidence="14" id="KW-1185">Reference proteome</keyword>
<feature type="transmembrane region" description="Helical" evidence="11">
    <location>
        <begin position="25"/>
        <end position="48"/>
    </location>
</feature>
<feature type="transmembrane region" description="Helical" evidence="11">
    <location>
        <begin position="197"/>
        <end position="227"/>
    </location>
</feature>
<dbReference type="GO" id="GO:0004930">
    <property type="term" value="F:G protein-coupled receptor activity"/>
    <property type="evidence" value="ECO:0007669"/>
    <property type="project" value="UniProtKB-KW"/>
</dbReference>
<evidence type="ECO:0000256" key="5">
    <source>
        <dbReference type="ARBA" id="ARBA00022725"/>
    </source>
</evidence>
<evidence type="ECO:0000259" key="12">
    <source>
        <dbReference type="PROSITE" id="PS50262"/>
    </source>
</evidence>
<reference evidence="13" key="1">
    <citation type="thesis" date="2020" institute="ProQuest LLC" country="789 East Eisenhower Parkway, Ann Arbor, MI, USA">
        <title>Comparative Genomics and Chromosome Evolution.</title>
        <authorList>
            <person name="Mudd A.B."/>
        </authorList>
    </citation>
    <scope>NUCLEOTIDE SEQUENCE</scope>
    <source>
        <strain evidence="13">237g6f4</strain>
        <tissue evidence="13">Blood</tissue>
    </source>
</reference>
<gene>
    <name evidence="13" type="ORF">GDO81_003060</name>
</gene>
<evidence type="ECO:0000256" key="3">
    <source>
        <dbReference type="ARBA" id="ARBA00022606"/>
    </source>
</evidence>
<dbReference type="GO" id="GO:0004984">
    <property type="term" value="F:olfactory receptor activity"/>
    <property type="evidence" value="ECO:0007669"/>
    <property type="project" value="InterPro"/>
</dbReference>
<evidence type="ECO:0000256" key="8">
    <source>
        <dbReference type="ARBA" id="ARBA00023136"/>
    </source>
</evidence>
<evidence type="ECO:0000256" key="1">
    <source>
        <dbReference type="ARBA" id="ARBA00004651"/>
    </source>
</evidence>
<keyword evidence="4 11" id="KW-0812">Transmembrane</keyword>
<evidence type="ECO:0000256" key="10">
    <source>
        <dbReference type="ARBA" id="ARBA00023224"/>
    </source>
</evidence>
<dbReference type="Gene3D" id="1.20.1070.10">
    <property type="entry name" value="Rhodopsin 7-helix transmembrane proteins"/>
    <property type="match status" value="1"/>
</dbReference>
<proteinExistence type="predicted"/>
<evidence type="ECO:0000256" key="9">
    <source>
        <dbReference type="ARBA" id="ARBA00023170"/>
    </source>
</evidence>
<feature type="domain" description="G-protein coupled receptors family 1 profile" evidence="12">
    <location>
        <begin position="41"/>
        <end position="291"/>
    </location>
</feature>
<dbReference type="SUPFAM" id="SSF81321">
    <property type="entry name" value="Family A G protein-coupled receptor-like"/>
    <property type="match status" value="1"/>
</dbReference>
<organism evidence="13 14">
    <name type="scientific">Engystomops pustulosus</name>
    <name type="common">Tungara frog</name>
    <name type="synonym">Physalaemus pustulosus</name>
    <dbReference type="NCBI Taxonomy" id="76066"/>
    <lineage>
        <taxon>Eukaryota</taxon>
        <taxon>Metazoa</taxon>
        <taxon>Chordata</taxon>
        <taxon>Craniata</taxon>
        <taxon>Vertebrata</taxon>
        <taxon>Euteleostomi</taxon>
        <taxon>Amphibia</taxon>
        <taxon>Batrachia</taxon>
        <taxon>Anura</taxon>
        <taxon>Neobatrachia</taxon>
        <taxon>Hyloidea</taxon>
        <taxon>Leptodactylidae</taxon>
        <taxon>Leiuperinae</taxon>
        <taxon>Engystomops</taxon>
    </lineage>
</organism>
<evidence type="ECO:0000256" key="7">
    <source>
        <dbReference type="ARBA" id="ARBA00023040"/>
    </source>
</evidence>
<dbReference type="AlphaFoldDB" id="A0AAV6ZUD5"/>
<dbReference type="InterPro" id="IPR050516">
    <property type="entry name" value="Olfactory_GPCR"/>
</dbReference>
<keyword evidence="6 11" id="KW-1133">Transmembrane helix</keyword>
<keyword evidence="10" id="KW-0807">Transducer</keyword>
<feature type="transmembrane region" description="Helical" evidence="11">
    <location>
        <begin position="274"/>
        <end position="293"/>
    </location>
</feature>
<dbReference type="CDD" id="cd13954">
    <property type="entry name" value="7tmA_OR"/>
    <property type="match status" value="1"/>
</dbReference>
<name>A0AAV6ZUD5_ENGPU</name>
<keyword evidence="8 11" id="KW-0472">Membrane</keyword>
<protein>
    <recommendedName>
        <fullName evidence="12">G-protein coupled receptors family 1 profile domain-containing protein</fullName>
    </recommendedName>
</protein>
<evidence type="ECO:0000313" key="13">
    <source>
        <dbReference type="EMBL" id="KAG8552784.1"/>
    </source>
</evidence>
<keyword evidence="3" id="KW-0716">Sensory transduction</keyword>
<dbReference type="Pfam" id="PF13853">
    <property type="entry name" value="7tm_4"/>
    <property type="match status" value="1"/>
</dbReference>
<dbReference type="InterPro" id="IPR000276">
    <property type="entry name" value="GPCR_Rhodpsn"/>
</dbReference>
<feature type="transmembrane region" description="Helical" evidence="11">
    <location>
        <begin position="60"/>
        <end position="79"/>
    </location>
</feature>
<dbReference type="PRINTS" id="PR00237">
    <property type="entry name" value="GPCRRHODOPSN"/>
</dbReference>
<keyword evidence="9" id="KW-0675">Receptor</keyword>
<sequence length="309" mass="35082">MDHSNVTLPTHFIITGILDKPWLQVFIFLLVLLIYLTALGGNVTIFLLVCLDHRLHTPMYFFLANLSILDMCCSTITLHKTLISFISGDSKISVLECHLQIFAYLSLTVDEMLLLTAMSYDRYVAICNPLRYNVVMNFKLCIFLAFICWFLSFLEGIPVFTEIFRIICYTSNKIDHFFCDIMPVIKLACSDTSFLQIYILIGGAFVTGFTPFCLTFVSYIFIISTILSIRSSTGRRKAFYTCSSHLTVVIIQYASLAIQYLRPPSAIDLGSNKYFSLVNVAAVPILNPLIYSLKNKDVKAAIRRRIKSI</sequence>
<dbReference type="InterPro" id="IPR017452">
    <property type="entry name" value="GPCR_Rhodpsn_7TM"/>
</dbReference>
<dbReference type="FunFam" id="1.20.1070.10:FF:000001">
    <property type="entry name" value="Olfactory receptor"/>
    <property type="match status" value="1"/>
</dbReference>
<dbReference type="PANTHER" id="PTHR26452">
    <property type="entry name" value="OLFACTORY RECEPTOR"/>
    <property type="match status" value="1"/>
</dbReference>
<keyword evidence="2" id="KW-1003">Cell membrane</keyword>
<dbReference type="GO" id="GO:0005886">
    <property type="term" value="C:plasma membrane"/>
    <property type="evidence" value="ECO:0007669"/>
    <property type="project" value="UniProtKB-SubCell"/>
</dbReference>
<dbReference type="EMBL" id="WNYA01000010">
    <property type="protein sequence ID" value="KAG8552784.1"/>
    <property type="molecule type" value="Genomic_DNA"/>
</dbReference>
<accession>A0AAV6ZUD5</accession>
<evidence type="ECO:0000256" key="11">
    <source>
        <dbReference type="SAM" id="Phobius"/>
    </source>
</evidence>
<evidence type="ECO:0000256" key="6">
    <source>
        <dbReference type="ARBA" id="ARBA00022989"/>
    </source>
</evidence>
<keyword evidence="7" id="KW-0297">G-protein coupled receptor</keyword>
<evidence type="ECO:0000313" key="14">
    <source>
        <dbReference type="Proteomes" id="UP000824782"/>
    </source>
</evidence>
<dbReference type="InterPro" id="IPR000725">
    <property type="entry name" value="Olfact_rcpt"/>
</dbReference>
<comment type="subcellular location">
    <subcellularLocation>
        <location evidence="1">Cell membrane</location>
        <topology evidence="1">Multi-pass membrane protein</topology>
    </subcellularLocation>
</comment>
<comment type="caution">
    <text evidence="13">The sequence shown here is derived from an EMBL/GenBank/DDBJ whole genome shotgun (WGS) entry which is preliminary data.</text>
</comment>
<feature type="transmembrane region" description="Helical" evidence="11">
    <location>
        <begin position="99"/>
        <end position="120"/>
    </location>
</feature>
<dbReference type="PRINTS" id="PR00245">
    <property type="entry name" value="OLFACTORYR"/>
</dbReference>
<dbReference type="PROSITE" id="PS50262">
    <property type="entry name" value="G_PROTEIN_RECEP_F1_2"/>
    <property type="match status" value="1"/>
</dbReference>